<dbReference type="PANTHER" id="PTHR10509:SF14">
    <property type="entry name" value="CAFFEOYL-COA O-METHYLTRANSFERASE 3-RELATED"/>
    <property type="match status" value="1"/>
</dbReference>
<dbReference type="Pfam" id="PF01596">
    <property type="entry name" value="Methyltransf_3"/>
    <property type="match status" value="1"/>
</dbReference>
<dbReference type="Proteomes" id="UP000053091">
    <property type="component" value="Unassembled WGS sequence"/>
</dbReference>
<dbReference type="STRING" id="1678841.TBC1_12900"/>
<gene>
    <name evidence="4" type="ORF">TBC1_12900</name>
</gene>
<keyword evidence="5" id="KW-1185">Reference proteome</keyword>
<dbReference type="EMBL" id="DF968183">
    <property type="protein sequence ID" value="GAP45080.1"/>
    <property type="molecule type" value="Genomic_DNA"/>
</dbReference>
<dbReference type="InterPro" id="IPR050362">
    <property type="entry name" value="Cation-dep_OMT"/>
</dbReference>
<proteinExistence type="predicted"/>
<name>A0A0S7C777_9BACT</name>
<dbReference type="Gene3D" id="3.40.50.150">
    <property type="entry name" value="Vaccinia Virus protein VP39"/>
    <property type="match status" value="1"/>
</dbReference>
<organism evidence="4">
    <name type="scientific">Lentimicrobium saccharophilum</name>
    <dbReference type="NCBI Taxonomy" id="1678841"/>
    <lineage>
        <taxon>Bacteria</taxon>
        <taxon>Pseudomonadati</taxon>
        <taxon>Bacteroidota</taxon>
        <taxon>Bacteroidia</taxon>
        <taxon>Bacteroidales</taxon>
        <taxon>Lentimicrobiaceae</taxon>
        <taxon>Lentimicrobium</taxon>
    </lineage>
</organism>
<dbReference type="GO" id="GO:0032259">
    <property type="term" value="P:methylation"/>
    <property type="evidence" value="ECO:0007669"/>
    <property type="project" value="UniProtKB-KW"/>
</dbReference>
<accession>A0A0S7C777</accession>
<protein>
    <submittedName>
        <fullName evidence="4">Predicted O-methyltransferase YrrM</fullName>
    </submittedName>
</protein>
<dbReference type="AlphaFoldDB" id="A0A0S7C777"/>
<dbReference type="PANTHER" id="PTHR10509">
    <property type="entry name" value="O-METHYLTRANSFERASE-RELATED"/>
    <property type="match status" value="1"/>
</dbReference>
<evidence type="ECO:0000313" key="5">
    <source>
        <dbReference type="Proteomes" id="UP000053091"/>
    </source>
</evidence>
<keyword evidence="2 4" id="KW-0808">Transferase</keyword>
<reference evidence="4" key="1">
    <citation type="journal article" date="2015" name="Genome Announc.">
        <title>Draft Genome Sequence of Bacteroidales Strain TBC1, a Novel Isolate from a Methanogenic Wastewater Treatment System.</title>
        <authorList>
            <person name="Tourlousse D.M."/>
            <person name="Matsuura N."/>
            <person name="Sun L."/>
            <person name="Toyonaga M."/>
            <person name="Kuroda K."/>
            <person name="Ohashi A."/>
            <person name="Cruz R."/>
            <person name="Yamaguchi T."/>
            <person name="Sekiguchi Y."/>
        </authorList>
    </citation>
    <scope>NUCLEOTIDE SEQUENCE [LARGE SCALE GENOMIC DNA]</scope>
    <source>
        <strain evidence="4">TBC1</strain>
    </source>
</reference>
<keyword evidence="1 4" id="KW-0489">Methyltransferase</keyword>
<dbReference type="SUPFAM" id="SSF53335">
    <property type="entry name" value="S-adenosyl-L-methionine-dependent methyltransferases"/>
    <property type="match status" value="1"/>
</dbReference>
<dbReference type="PROSITE" id="PS51682">
    <property type="entry name" value="SAM_OMT_I"/>
    <property type="match status" value="1"/>
</dbReference>
<sequence>MSKLFERPQYPTTVPAFERYALDYTTQEPPLMQQLIRETHLAVTTPGMLSGLLQGRLLKMIIQMLKPRRILEIGTFTGYSAIYMASGLDDRGCLHTIDNNPEVAHIAEKYFIASGLRDKIITHQGNAMDIIPEIEGPFDLVFIDADKENYVNYYETVFPKLSQEGVIIADNVLWYGKVMDADALNDKETRGIAAFNLHVKNDPRVEHLMLPIRDGLMMVKKL</sequence>
<dbReference type="CDD" id="cd02440">
    <property type="entry name" value="AdoMet_MTases"/>
    <property type="match status" value="1"/>
</dbReference>
<evidence type="ECO:0000256" key="1">
    <source>
        <dbReference type="ARBA" id="ARBA00022603"/>
    </source>
</evidence>
<evidence type="ECO:0000313" key="4">
    <source>
        <dbReference type="EMBL" id="GAP45080.1"/>
    </source>
</evidence>
<evidence type="ECO:0000256" key="3">
    <source>
        <dbReference type="ARBA" id="ARBA00022691"/>
    </source>
</evidence>
<dbReference type="GO" id="GO:0008171">
    <property type="term" value="F:O-methyltransferase activity"/>
    <property type="evidence" value="ECO:0007669"/>
    <property type="project" value="InterPro"/>
</dbReference>
<dbReference type="OrthoDB" id="9799672at2"/>
<dbReference type="GO" id="GO:0008757">
    <property type="term" value="F:S-adenosylmethionine-dependent methyltransferase activity"/>
    <property type="evidence" value="ECO:0007669"/>
    <property type="project" value="TreeGrafter"/>
</dbReference>
<evidence type="ECO:0000256" key="2">
    <source>
        <dbReference type="ARBA" id="ARBA00022679"/>
    </source>
</evidence>
<dbReference type="InterPro" id="IPR029063">
    <property type="entry name" value="SAM-dependent_MTases_sf"/>
</dbReference>
<dbReference type="RefSeq" id="WP_062045171.1">
    <property type="nucleotide sequence ID" value="NZ_DF968183.1"/>
</dbReference>
<keyword evidence="3" id="KW-0949">S-adenosyl-L-methionine</keyword>
<dbReference type="InterPro" id="IPR002935">
    <property type="entry name" value="SAM_O-MeTrfase"/>
</dbReference>